<evidence type="ECO:0000313" key="2">
    <source>
        <dbReference type="EMBL" id="RDY02844.1"/>
    </source>
</evidence>
<evidence type="ECO:0000259" key="1">
    <source>
        <dbReference type="Pfam" id="PF00078"/>
    </source>
</evidence>
<dbReference type="OrthoDB" id="542221at2759"/>
<accession>A0A371HJD8</accession>
<organism evidence="2 3">
    <name type="scientific">Mucuna pruriens</name>
    <name type="common">Velvet bean</name>
    <name type="synonym">Dolichos pruriens</name>
    <dbReference type="NCBI Taxonomy" id="157652"/>
    <lineage>
        <taxon>Eukaryota</taxon>
        <taxon>Viridiplantae</taxon>
        <taxon>Streptophyta</taxon>
        <taxon>Embryophyta</taxon>
        <taxon>Tracheophyta</taxon>
        <taxon>Spermatophyta</taxon>
        <taxon>Magnoliopsida</taxon>
        <taxon>eudicotyledons</taxon>
        <taxon>Gunneridae</taxon>
        <taxon>Pentapetalae</taxon>
        <taxon>rosids</taxon>
        <taxon>fabids</taxon>
        <taxon>Fabales</taxon>
        <taxon>Fabaceae</taxon>
        <taxon>Papilionoideae</taxon>
        <taxon>50 kb inversion clade</taxon>
        <taxon>NPAAA clade</taxon>
        <taxon>indigoferoid/millettioid clade</taxon>
        <taxon>Phaseoleae</taxon>
        <taxon>Mucuna</taxon>
    </lineage>
</organism>
<dbReference type="PANTHER" id="PTHR24559:SF444">
    <property type="entry name" value="REVERSE TRANSCRIPTASE DOMAIN-CONTAINING PROTEIN"/>
    <property type="match status" value="1"/>
</dbReference>
<feature type="non-terminal residue" evidence="2">
    <location>
        <position position="1"/>
    </location>
</feature>
<evidence type="ECO:0000313" key="3">
    <source>
        <dbReference type="Proteomes" id="UP000257109"/>
    </source>
</evidence>
<dbReference type="Gene3D" id="3.10.10.10">
    <property type="entry name" value="HIV Type 1 Reverse Transcriptase, subunit A, domain 1"/>
    <property type="match status" value="1"/>
</dbReference>
<reference evidence="2" key="1">
    <citation type="submission" date="2018-05" db="EMBL/GenBank/DDBJ databases">
        <title>Draft genome of Mucuna pruriens seed.</title>
        <authorList>
            <person name="Nnadi N.E."/>
            <person name="Vos R."/>
            <person name="Hasami M.H."/>
            <person name="Devisetty U.K."/>
            <person name="Aguiy J.C."/>
        </authorList>
    </citation>
    <scope>NUCLEOTIDE SEQUENCE [LARGE SCALE GENOMIC DNA]</scope>
    <source>
        <strain evidence="2">JCA_2017</strain>
    </source>
</reference>
<dbReference type="InterPro" id="IPR043502">
    <property type="entry name" value="DNA/RNA_pol_sf"/>
</dbReference>
<feature type="domain" description="Reverse transcriptase" evidence="1">
    <location>
        <begin position="25"/>
        <end position="144"/>
    </location>
</feature>
<dbReference type="PANTHER" id="PTHR24559">
    <property type="entry name" value="TRANSPOSON TY3-I GAG-POL POLYPROTEIN"/>
    <property type="match status" value="1"/>
</dbReference>
<protein>
    <recommendedName>
        <fullName evidence="1">Reverse transcriptase domain-containing protein</fullName>
    </recommendedName>
</protein>
<name>A0A371HJD8_MUCPR</name>
<comment type="caution">
    <text evidence="2">The sequence shown here is derived from an EMBL/GenBank/DDBJ whole genome shotgun (WGS) entry which is preliminary data.</text>
</comment>
<dbReference type="InterPro" id="IPR000477">
    <property type="entry name" value="RT_dom"/>
</dbReference>
<dbReference type="SUPFAM" id="SSF56672">
    <property type="entry name" value="DNA/RNA polymerases"/>
    <property type="match status" value="1"/>
</dbReference>
<proteinExistence type="predicted"/>
<dbReference type="CDD" id="cd01647">
    <property type="entry name" value="RT_LTR"/>
    <property type="match status" value="1"/>
</dbReference>
<dbReference type="EMBL" id="QJKJ01002449">
    <property type="protein sequence ID" value="RDY02844.1"/>
    <property type="molecule type" value="Genomic_DNA"/>
</dbReference>
<dbReference type="InterPro" id="IPR043128">
    <property type="entry name" value="Rev_trsase/Diguanyl_cyclase"/>
</dbReference>
<dbReference type="InterPro" id="IPR053134">
    <property type="entry name" value="RNA-dir_DNA_polymerase"/>
</dbReference>
<dbReference type="Pfam" id="PF00078">
    <property type="entry name" value="RVT_1"/>
    <property type="match status" value="1"/>
</dbReference>
<dbReference type="AlphaFoldDB" id="A0A371HJD8"/>
<gene>
    <name evidence="2" type="ORF">CR513_13644</name>
</gene>
<dbReference type="Gene3D" id="3.30.70.270">
    <property type="match status" value="1"/>
</dbReference>
<dbReference type="Proteomes" id="UP000257109">
    <property type="component" value="Unassembled WGS sequence"/>
</dbReference>
<sequence>MAMGREMAKLREVRFIKGSRLHDSNEKWRMCVDNMDLKKACPKDSYPLLSIDQLVDGASEFQVLNLLDAYSGYNQIKMYPLSNEEKITFMIDGANYYYQVMPFDLKNVGATYQRLMDKDFANQIVRNLEVYVGDMVVKSISPEQQI</sequence>
<keyword evidence="3" id="KW-1185">Reference proteome</keyword>